<reference evidence="1 3" key="1">
    <citation type="journal article" date="2015" name="Genome Announc.">
        <title>Complete Genome Sequence of Corynebacterium kutscheri DSM 20755, a Corynebacterial Type Strain with Remarkably Low G+C Content of Chromosomal DNA.</title>
        <authorList>
            <person name="Ruckert C."/>
            <person name="Albersmeier A."/>
            <person name="Winkler A."/>
            <person name="Tauch A."/>
        </authorList>
    </citation>
    <scope>NUCLEOTIDE SEQUENCE [LARGE SCALE GENOMIC DNA]</scope>
    <source>
        <strain evidence="1 3">DSM 20755</strain>
    </source>
</reference>
<dbReference type="KEGG" id="cku:UL82_05245"/>
<evidence type="ECO:0000313" key="2">
    <source>
        <dbReference type="EMBL" id="VEH08501.1"/>
    </source>
</evidence>
<dbReference type="SFLD" id="SFLDS00003">
    <property type="entry name" value="Haloacid_Dehalogenase"/>
    <property type="match status" value="1"/>
</dbReference>
<accession>A0A0F6R0C5</accession>
<dbReference type="EC" id="3.1.3.-" evidence="2"/>
<dbReference type="OrthoDB" id="9797743at2"/>
<dbReference type="SFLD" id="SFLDG01129">
    <property type="entry name" value="C1.5:_HAD__Beta-PGM__Phosphata"/>
    <property type="match status" value="1"/>
</dbReference>
<proteinExistence type="predicted"/>
<dbReference type="Gene3D" id="3.40.50.1000">
    <property type="entry name" value="HAD superfamily/HAD-like"/>
    <property type="match status" value="1"/>
</dbReference>
<evidence type="ECO:0000313" key="4">
    <source>
        <dbReference type="Proteomes" id="UP000271380"/>
    </source>
</evidence>
<dbReference type="EMBL" id="CP011312">
    <property type="protein sequence ID" value="AKE41225.1"/>
    <property type="molecule type" value="Genomic_DNA"/>
</dbReference>
<dbReference type="Proteomes" id="UP000271380">
    <property type="component" value="Chromosome"/>
</dbReference>
<name>A0A0F6R0C5_9CORY</name>
<dbReference type="PANTHER" id="PTHR18901">
    <property type="entry name" value="2-DEOXYGLUCOSE-6-PHOSPHATE PHOSPHATASE 2"/>
    <property type="match status" value="1"/>
</dbReference>
<dbReference type="SUPFAM" id="SSF56784">
    <property type="entry name" value="HAD-like"/>
    <property type="match status" value="1"/>
</dbReference>
<dbReference type="SFLD" id="SFLDG01135">
    <property type="entry name" value="C1.5.6:_HAD__Beta-PGM__Phospha"/>
    <property type="match status" value="1"/>
</dbReference>
<evidence type="ECO:0000313" key="3">
    <source>
        <dbReference type="Proteomes" id="UP000033457"/>
    </source>
</evidence>
<dbReference type="Proteomes" id="UP000033457">
    <property type="component" value="Chromosome"/>
</dbReference>
<dbReference type="InterPro" id="IPR041492">
    <property type="entry name" value="HAD_2"/>
</dbReference>
<evidence type="ECO:0000313" key="1">
    <source>
        <dbReference type="EMBL" id="AKE41225.1"/>
    </source>
</evidence>
<dbReference type="EC" id="3.6.1.31" evidence="1 2"/>
<dbReference type="STRING" id="35755.UL82_05245"/>
<gene>
    <name evidence="1" type="primary">hisE2</name>
    <name evidence="2" type="ORF">NCTC949_01615</name>
    <name evidence="1" type="ORF">UL82_05245</name>
</gene>
<reference evidence="2 4" key="2">
    <citation type="submission" date="2018-12" db="EMBL/GenBank/DDBJ databases">
        <authorList>
            <consortium name="Pathogen Informatics"/>
        </authorList>
    </citation>
    <scope>NUCLEOTIDE SEQUENCE [LARGE SCALE GENOMIC DNA]</scope>
    <source>
        <strain evidence="2 4">NCTC949</strain>
    </source>
</reference>
<organism evidence="1 3">
    <name type="scientific">Corynebacterium kutscheri</name>
    <dbReference type="NCBI Taxonomy" id="35755"/>
    <lineage>
        <taxon>Bacteria</taxon>
        <taxon>Bacillati</taxon>
        <taxon>Actinomycetota</taxon>
        <taxon>Actinomycetes</taxon>
        <taxon>Mycobacteriales</taxon>
        <taxon>Corynebacteriaceae</taxon>
        <taxon>Corynebacterium</taxon>
    </lineage>
</organism>
<dbReference type="RefSeq" id="WP_046439394.1">
    <property type="nucleotide sequence ID" value="NZ_CP011312.1"/>
</dbReference>
<keyword evidence="3" id="KW-1185">Reference proteome</keyword>
<dbReference type="InterPro" id="IPR023214">
    <property type="entry name" value="HAD_sf"/>
</dbReference>
<dbReference type="EMBL" id="LR134377">
    <property type="protein sequence ID" value="VEH08501.1"/>
    <property type="molecule type" value="Genomic_DNA"/>
</dbReference>
<dbReference type="NCBIfam" id="TIGR01549">
    <property type="entry name" value="HAD-SF-IA-v1"/>
    <property type="match status" value="1"/>
</dbReference>
<dbReference type="CDD" id="cd07505">
    <property type="entry name" value="HAD_BPGM-like"/>
    <property type="match status" value="1"/>
</dbReference>
<keyword evidence="1" id="KW-0378">Hydrolase</keyword>
<protein>
    <submittedName>
        <fullName evidence="1">Haloacid dehalogenase superfamily enzyme, subfamily IA</fullName>
    </submittedName>
    <submittedName>
        <fullName evidence="2">Phosphoribosyl-ATP pyrophosphatase</fullName>
        <ecNumber evidence="2">3.1.3.-</ecNumber>
        <ecNumber evidence="1 2">3.6.1.31</ecNumber>
    </submittedName>
</protein>
<dbReference type="Gene3D" id="1.10.150.240">
    <property type="entry name" value="Putative phosphatase, domain 2"/>
    <property type="match status" value="1"/>
</dbReference>
<dbReference type="AlphaFoldDB" id="A0A0F6R0C5"/>
<dbReference type="PANTHER" id="PTHR18901:SF38">
    <property type="entry name" value="PSEUDOURIDINE-5'-PHOSPHATASE"/>
    <property type="match status" value="1"/>
</dbReference>
<dbReference type="InterPro" id="IPR006439">
    <property type="entry name" value="HAD-SF_hydro_IA"/>
</dbReference>
<dbReference type="HOGENOM" id="CLU_045011_13_1_11"/>
<dbReference type="InterPro" id="IPR023198">
    <property type="entry name" value="PGP-like_dom2"/>
</dbReference>
<dbReference type="Pfam" id="PF13419">
    <property type="entry name" value="HAD_2"/>
    <property type="match status" value="1"/>
</dbReference>
<dbReference type="NCBIfam" id="TIGR01509">
    <property type="entry name" value="HAD-SF-IA-v3"/>
    <property type="match status" value="1"/>
</dbReference>
<sequence length="228" mass="25167">MLNAIFWDMDGTLVDSEPLWAEATYTMSELMGKRLTPQQQARTTGANFDFTLDLCAKNAGLNPLTIDRDYWRSTLYTEVKKQLATGLDLLPGVKQLLEAFSAQHMPMYITTNTEREVAEVSFQAIGKHYFRNTLCGDEVLAAKPAPDMYLRAAQLAHSAPQDCLVFEDSVTGVSAALAAGCQVIAIDHDPNQAIPPAATKLSTLHGSPTLDGITTDMIHTWFNNMRKR</sequence>
<dbReference type="InterPro" id="IPR036412">
    <property type="entry name" value="HAD-like_sf"/>
</dbReference>
<dbReference type="GO" id="GO:0004636">
    <property type="term" value="F:phosphoribosyl-ATP diphosphatase activity"/>
    <property type="evidence" value="ECO:0007669"/>
    <property type="project" value="UniProtKB-EC"/>
</dbReference>